<comment type="caution">
    <text evidence="2">The sequence shown here is derived from an EMBL/GenBank/DDBJ whole genome shotgun (WGS) entry which is preliminary data.</text>
</comment>
<name>A0A7Y9ZJX0_9ACTN</name>
<organism evidence="2 3">
    <name type="scientific">Nocardioides aromaticivorans</name>
    <dbReference type="NCBI Taxonomy" id="200618"/>
    <lineage>
        <taxon>Bacteria</taxon>
        <taxon>Bacillati</taxon>
        <taxon>Actinomycetota</taxon>
        <taxon>Actinomycetes</taxon>
        <taxon>Propionibacteriales</taxon>
        <taxon>Nocardioidaceae</taxon>
        <taxon>Nocardioides</taxon>
    </lineage>
</organism>
<protein>
    <submittedName>
        <fullName evidence="2">Uncharacterized protein</fullName>
    </submittedName>
</protein>
<dbReference type="Proteomes" id="UP000562045">
    <property type="component" value="Unassembled WGS sequence"/>
</dbReference>
<accession>A0A7Y9ZJX0</accession>
<feature type="chain" id="PRO_5030530347" evidence="1">
    <location>
        <begin position="21"/>
        <end position="347"/>
    </location>
</feature>
<proteinExistence type="predicted"/>
<dbReference type="EMBL" id="JACBZM010000001">
    <property type="protein sequence ID" value="NYI44831.1"/>
    <property type="molecule type" value="Genomic_DNA"/>
</dbReference>
<feature type="signal peptide" evidence="1">
    <location>
        <begin position="1"/>
        <end position="20"/>
    </location>
</feature>
<evidence type="ECO:0000313" key="3">
    <source>
        <dbReference type="Proteomes" id="UP000562045"/>
    </source>
</evidence>
<dbReference type="AlphaFoldDB" id="A0A7Y9ZJX0"/>
<dbReference type="PROSITE" id="PS51257">
    <property type="entry name" value="PROKAR_LIPOPROTEIN"/>
    <property type="match status" value="1"/>
</dbReference>
<keyword evidence="1" id="KW-0732">Signal</keyword>
<reference evidence="2 3" key="1">
    <citation type="submission" date="2020-07" db="EMBL/GenBank/DDBJ databases">
        <title>Sequencing the genomes of 1000 actinobacteria strains.</title>
        <authorList>
            <person name="Klenk H.-P."/>
        </authorList>
    </citation>
    <scope>NUCLEOTIDE SEQUENCE [LARGE SCALE GENOMIC DNA]</scope>
    <source>
        <strain evidence="2 3">DSM 15131</strain>
    </source>
</reference>
<sequence length="347" mass="35705">MTTHRTVLPALALLLVPALAACGDDPAPEAGSGWPAAEGTVEARGLVWAAGPTIHLGDGTPLDAGDPVRAFVVGEGGAYVVPDTRSDDETWPELVRVDGQGRQGLGVHAEPDSLSLSPDRRYLAFLDHGGERDAYDTPLAEAVVVDLRTGREVHRSAEGMGDPATDDLADLYEDAPPAVLGVSADHAYFLTPGEVVAVELASGEAEVVSDANSGYDDQPWYAALSSEPELTSPGGAWTIRQPPRGAPQLVPAAGGAPVTTRLTAADLGVDPLEPQPRDLGWRLDSWLDDATAAGIATVSASLDGAQTFPLVTCTVPDGACRVVPGTEDGAILPESRAGGAVVPTPLP</sequence>
<evidence type="ECO:0000256" key="1">
    <source>
        <dbReference type="SAM" id="SignalP"/>
    </source>
</evidence>
<evidence type="ECO:0000313" key="2">
    <source>
        <dbReference type="EMBL" id="NYI44831.1"/>
    </source>
</evidence>
<gene>
    <name evidence="2" type="ORF">BJ993_001911</name>
</gene>
<dbReference type="RefSeq" id="WP_179648579.1">
    <property type="nucleotide sequence ID" value="NZ_JACBZM010000001.1"/>
</dbReference>